<sequence>MQVLEYVNECTMKIDKHRAKFRRVPTFIEIIFYIVSFPLTIFFAITSQLTLQKIVVVFTSLFIHFFSVHIAVFWLYSLGSLNKYYCFLKKSAGVLRRHANTVGYTNGQWKEIFPVLKYRACILDFCYVAMHFLFYVGFTITFIFIKHRIEPPLPYSFLIHILYSSVCILYCFIALFICANNLHQLRKANQTLYKCVSPC</sequence>
<dbReference type="Proteomes" id="UP000095282">
    <property type="component" value="Unplaced"/>
</dbReference>
<accession>A0A1I7TWU2</accession>
<feature type="transmembrane region" description="Helical" evidence="1">
    <location>
        <begin position="26"/>
        <end position="45"/>
    </location>
</feature>
<protein>
    <submittedName>
        <fullName evidence="3">Serpentine receptor class gamma</fullName>
    </submittedName>
</protein>
<feature type="transmembrane region" description="Helical" evidence="1">
    <location>
        <begin position="125"/>
        <end position="145"/>
    </location>
</feature>
<proteinExistence type="predicted"/>
<keyword evidence="1" id="KW-0812">Transmembrane</keyword>
<organism evidence="2 3">
    <name type="scientific">Caenorhabditis tropicalis</name>
    <dbReference type="NCBI Taxonomy" id="1561998"/>
    <lineage>
        <taxon>Eukaryota</taxon>
        <taxon>Metazoa</taxon>
        <taxon>Ecdysozoa</taxon>
        <taxon>Nematoda</taxon>
        <taxon>Chromadorea</taxon>
        <taxon>Rhabditida</taxon>
        <taxon>Rhabditina</taxon>
        <taxon>Rhabditomorpha</taxon>
        <taxon>Rhabditoidea</taxon>
        <taxon>Rhabditidae</taxon>
        <taxon>Peloderinae</taxon>
        <taxon>Caenorhabditis</taxon>
    </lineage>
</organism>
<evidence type="ECO:0000256" key="1">
    <source>
        <dbReference type="SAM" id="Phobius"/>
    </source>
</evidence>
<dbReference type="WBParaSite" id="Csp11.Scaffold629.g12584.t1">
    <property type="protein sequence ID" value="Csp11.Scaffold629.g12584.t1"/>
    <property type="gene ID" value="Csp11.Scaffold629.g12584"/>
</dbReference>
<feature type="transmembrane region" description="Helical" evidence="1">
    <location>
        <begin position="157"/>
        <end position="179"/>
    </location>
</feature>
<evidence type="ECO:0000313" key="3">
    <source>
        <dbReference type="WBParaSite" id="Csp11.Scaffold629.g12584.t1"/>
    </source>
</evidence>
<keyword evidence="1" id="KW-0472">Membrane</keyword>
<keyword evidence="1" id="KW-1133">Transmembrane helix</keyword>
<keyword evidence="2" id="KW-1185">Reference proteome</keyword>
<name>A0A1I7TWU2_9PELO</name>
<reference evidence="3" key="1">
    <citation type="submission" date="2016-11" db="UniProtKB">
        <authorList>
            <consortium name="WormBaseParasite"/>
        </authorList>
    </citation>
    <scope>IDENTIFICATION</scope>
</reference>
<feature type="transmembrane region" description="Helical" evidence="1">
    <location>
        <begin position="51"/>
        <end position="76"/>
    </location>
</feature>
<dbReference type="AlphaFoldDB" id="A0A1I7TWU2"/>
<evidence type="ECO:0000313" key="2">
    <source>
        <dbReference type="Proteomes" id="UP000095282"/>
    </source>
</evidence>